<name>A0A9X8N7W8_9ACTN</name>
<dbReference type="Proteomes" id="UP000184388">
    <property type="component" value="Unassembled WGS sequence"/>
</dbReference>
<dbReference type="EMBL" id="FRBK01000026">
    <property type="protein sequence ID" value="SHN24723.1"/>
    <property type="molecule type" value="Genomic_DNA"/>
</dbReference>
<dbReference type="RefSeq" id="WP_143179766.1">
    <property type="nucleotide sequence ID" value="NZ_FRBK01000026.1"/>
</dbReference>
<organism evidence="1 2">
    <name type="scientific">Streptomyces yunnanensis</name>
    <dbReference type="NCBI Taxonomy" id="156453"/>
    <lineage>
        <taxon>Bacteria</taxon>
        <taxon>Bacillati</taxon>
        <taxon>Actinomycetota</taxon>
        <taxon>Actinomycetes</taxon>
        <taxon>Kitasatosporales</taxon>
        <taxon>Streptomycetaceae</taxon>
        <taxon>Streptomyces</taxon>
    </lineage>
</organism>
<comment type="caution">
    <text evidence="1">The sequence shown here is derived from an EMBL/GenBank/DDBJ whole genome shotgun (WGS) entry which is preliminary data.</text>
</comment>
<accession>A0A9X8N7W8</accession>
<evidence type="ECO:0000313" key="2">
    <source>
        <dbReference type="Proteomes" id="UP000184388"/>
    </source>
</evidence>
<protein>
    <submittedName>
        <fullName evidence="1">Uncharacterized protein</fullName>
    </submittedName>
</protein>
<proteinExistence type="predicted"/>
<gene>
    <name evidence="1" type="ORF">SAMN05216268_126130</name>
</gene>
<sequence length="152" mass="16998">MCEPLGTVQELEARMGRPFVDDLEKRQAAAAIADASDIVRAYGSPLWGCDEYDRKVRTPPAVKAVTLAMTERRMRNPENFVSEGAGEYQYRYAEQGSNGFAPSKQEIMLIEKLANKYGVRTLDVVRAVTINGRRSFPYDETVKDVIDAENSS</sequence>
<dbReference type="AlphaFoldDB" id="A0A9X8N7W8"/>
<reference evidence="2" key="1">
    <citation type="submission" date="2016-11" db="EMBL/GenBank/DDBJ databases">
        <authorList>
            <person name="Jaros S."/>
            <person name="Januszkiewicz K."/>
            <person name="Wedrychowicz H."/>
        </authorList>
    </citation>
    <scope>NUCLEOTIDE SEQUENCE [LARGE SCALE GENOMIC DNA]</scope>
    <source>
        <strain evidence="2">CGMCC 4.3555</strain>
    </source>
</reference>
<evidence type="ECO:0000313" key="1">
    <source>
        <dbReference type="EMBL" id="SHN24723.1"/>
    </source>
</evidence>